<evidence type="ECO:0000256" key="7">
    <source>
        <dbReference type="SAM" id="MobiDB-lite"/>
    </source>
</evidence>
<feature type="region of interest" description="Disordered" evidence="7">
    <location>
        <begin position="485"/>
        <end position="516"/>
    </location>
</feature>
<evidence type="ECO:0000256" key="3">
    <source>
        <dbReference type="ARBA" id="ARBA00023125"/>
    </source>
</evidence>
<dbReference type="GO" id="GO:0000978">
    <property type="term" value="F:RNA polymerase II cis-regulatory region sequence-specific DNA binding"/>
    <property type="evidence" value="ECO:0007669"/>
    <property type="project" value="InterPro"/>
</dbReference>
<evidence type="ECO:0000256" key="6">
    <source>
        <dbReference type="PROSITE-ProRule" id="PRU00201"/>
    </source>
</evidence>
<keyword evidence="4" id="KW-0804">Transcription</keyword>
<dbReference type="FunFam" id="2.60.40.820:FF:000007">
    <property type="entry name" value="T-box transcription factor"/>
    <property type="match status" value="1"/>
</dbReference>
<feature type="compositionally biased region" description="Polar residues" evidence="7">
    <location>
        <begin position="498"/>
        <end position="516"/>
    </location>
</feature>
<accession>A0A1X7UJ30</accession>
<dbReference type="PROSITE" id="PS50252">
    <property type="entry name" value="TBOX_3"/>
    <property type="match status" value="1"/>
</dbReference>
<organism evidence="10">
    <name type="scientific">Amphimedon queenslandica</name>
    <name type="common">Sponge</name>
    <dbReference type="NCBI Taxonomy" id="400682"/>
    <lineage>
        <taxon>Eukaryota</taxon>
        <taxon>Metazoa</taxon>
        <taxon>Porifera</taxon>
        <taxon>Demospongiae</taxon>
        <taxon>Heteroscleromorpha</taxon>
        <taxon>Haplosclerida</taxon>
        <taxon>Niphatidae</taxon>
        <taxon>Amphimedon</taxon>
    </lineage>
</organism>
<dbReference type="AlphaFoldDB" id="A0A1X7UJ30"/>
<comment type="subcellular location">
    <subcellularLocation>
        <location evidence="1 6">Nucleus</location>
    </subcellularLocation>
</comment>
<dbReference type="SMART" id="SM00425">
    <property type="entry name" value="TBOX"/>
    <property type="match status" value="1"/>
</dbReference>
<dbReference type="eggNOG" id="KOG3585">
    <property type="taxonomic scope" value="Eukaryota"/>
</dbReference>
<sequence length="516" mass="57277">MLCGRLLQNTASPSLDFVQNSSPILQGYRGQDQLLQEGFYSKETVGTGIMESTSRGETDYKDHGLLPSPLSIKSEEDQQSGASSSRKRHLSDNEDSPSKSVKRESDVEEDPSLIEGGGEHGQAIKSYSHAGNRITVYSNTAESLSPSGIKVTLHGRDLWAKFHKSTTEMIITKAGRRMFPVIKMSVSGLEPDTKYIIVMDIVAIDDNRYKFHDSEWVVTGKAEPHLPGRLYIHPDSPATGAVWEKQLISFQKLKITNNHLDQFGFVILNSMHKYQPRIHVVRANDEKSLTLDEGSDSLSTHIFPETQFMAVTAYQNQQVTQLKIEYNPFAKGFRGSELSGRRLHNDNHVIPVIVGIHLSTHTLLLALVLLYMYMYIPTGPILYPSDTVYRSIPMAPIAITNTTYNTQSYASSTSASRYQQPPLSHLSGAGGTAHNFQYVATPTSYHQQATSPIHSRPALYNQYTPVQVLQPMPYLPPSGGRHTALTGTTIDQGAGYTPTDSFSTQSTRHWSPTTYP</sequence>
<dbReference type="InterPro" id="IPR036960">
    <property type="entry name" value="T-box_sf"/>
</dbReference>
<evidence type="ECO:0000256" key="5">
    <source>
        <dbReference type="ARBA" id="ARBA00023242"/>
    </source>
</evidence>
<protein>
    <recommendedName>
        <fullName evidence="9">T-box domain-containing protein</fullName>
    </recommendedName>
</protein>
<evidence type="ECO:0000313" key="10">
    <source>
        <dbReference type="EnsemblMetazoa" id="Aqu2.1.27488_001"/>
    </source>
</evidence>
<dbReference type="InterPro" id="IPR008967">
    <property type="entry name" value="p53-like_TF_DNA-bd_sf"/>
</dbReference>
<dbReference type="PRINTS" id="PR00938">
    <property type="entry name" value="BRACHYURY"/>
</dbReference>
<dbReference type="PRINTS" id="PR00937">
    <property type="entry name" value="TBOX"/>
</dbReference>
<evidence type="ECO:0000256" key="2">
    <source>
        <dbReference type="ARBA" id="ARBA00023015"/>
    </source>
</evidence>
<keyword evidence="5 6" id="KW-0539">Nucleus</keyword>
<dbReference type="GO" id="GO:0000785">
    <property type="term" value="C:chromatin"/>
    <property type="evidence" value="ECO:0007669"/>
    <property type="project" value="TreeGrafter"/>
</dbReference>
<evidence type="ECO:0000256" key="1">
    <source>
        <dbReference type="ARBA" id="ARBA00004123"/>
    </source>
</evidence>
<feature type="domain" description="T-box" evidence="9">
    <location>
        <begin position="153"/>
        <end position="335"/>
    </location>
</feature>
<dbReference type="STRING" id="400682.A0A1X7UJ30"/>
<dbReference type="SUPFAM" id="SSF49417">
    <property type="entry name" value="p53-like transcription factors"/>
    <property type="match status" value="1"/>
</dbReference>
<keyword evidence="8" id="KW-0472">Membrane</keyword>
<dbReference type="CDD" id="cd20189">
    <property type="entry name" value="T-box_TBX4_5-like"/>
    <property type="match status" value="1"/>
</dbReference>
<comment type="caution">
    <text evidence="6">Lacks conserved residue(s) required for the propagation of feature annotation.</text>
</comment>
<keyword evidence="3 6" id="KW-0238">DNA-binding</keyword>
<dbReference type="GO" id="GO:0045893">
    <property type="term" value="P:positive regulation of DNA-templated transcription"/>
    <property type="evidence" value="ECO:0007669"/>
    <property type="project" value="InterPro"/>
</dbReference>
<dbReference type="GO" id="GO:0001708">
    <property type="term" value="P:cell fate specification"/>
    <property type="evidence" value="ECO:0007669"/>
    <property type="project" value="TreeGrafter"/>
</dbReference>
<evidence type="ECO:0000256" key="8">
    <source>
        <dbReference type="SAM" id="Phobius"/>
    </source>
</evidence>
<evidence type="ECO:0000256" key="4">
    <source>
        <dbReference type="ARBA" id="ARBA00023163"/>
    </source>
</evidence>
<dbReference type="InParanoid" id="A0A1X7UJ30"/>
<dbReference type="GO" id="GO:0000981">
    <property type="term" value="F:DNA-binding transcription factor activity, RNA polymerase II-specific"/>
    <property type="evidence" value="ECO:0007669"/>
    <property type="project" value="TreeGrafter"/>
</dbReference>
<reference evidence="10" key="1">
    <citation type="submission" date="2017-05" db="UniProtKB">
        <authorList>
            <consortium name="EnsemblMetazoa"/>
        </authorList>
    </citation>
    <scope>IDENTIFICATION</scope>
</reference>
<dbReference type="EnsemblMetazoa" id="Aqu2.1.27488_001">
    <property type="protein sequence ID" value="Aqu2.1.27488_001"/>
    <property type="gene ID" value="Aqu2.1.27488"/>
</dbReference>
<feature type="compositionally biased region" description="Basic and acidic residues" evidence="7">
    <location>
        <begin position="54"/>
        <end position="64"/>
    </location>
</feature>
<dbReference type="InterPro" id="IPR018186">
    <property type="entry name" value="TF_T-box_CS"/>
</dbReference>
<keyword evidence="2" id="KW-0805">Transcription regulation</keyword>
<dbReference type="PROSITE" id="PS01283">
    <property type="entry name" value="TBOX_1"/>
    <property type="match status" value="1"/>
</dbReference>
<keyword evidence="8" id="KW-0812">Transmembrane</keyword>
<dbReference type="Pfam" id="PF00907">
    <property type="entry name" value="T-box"/>
    <property type="match status" value="1"/>
</dbReference>
<feature type="transmembrane region" description="Helical" evidence="8">
    <location>
        <begin position="349"/>
        <end position="373"/>
    </location>
</feature>
<keyword evidence="8" id="KW-1133">Transmembrane helix</keyword>
<dbReference type="Gene3D" id="2.60.40.820">
    <property type="entry name" value="Transcription factor, T-box"/>
    <property type="match status" value="1"/>
</dbReference>
<dbReference type="InterPro" id="IPR002070">
    <property type="entry name" value="TF_Brachyury"/>
</dbReference>
<dbReference type="PANTHER" id="PTHR11267:SF199">
    <property type="entry name" value="T-BOX PROTEIN 36-RELATED"/>
    <property type="match status" value="1"/>
</dbReference>
<dbReference type="PANTHER" id="PTHR11267">
    <property type="entry name" value="T-BOX PROTEIN-RELATED"/>
    <property type="match status" value="1"/>
</dbReference>
<name>A0A1X7UJ30_AMPQE</name>
<dbReference type="GO" id="GO:0005634">
    <property type="term" value="C:nucleus"/>
    <property type="evidence" value="ECO:0007669"/>
    <property type="project" value="UniProtKB-SubCell"/>
</dbReference>
<dbReference type="InterPro" id="IPR001699">
    <property type="entry name" value="TF_T-box"/>
</dbReference>
<evidence type="ECO:0000259" key="9">
    <source>
        <dbReference type="PROSITE" id="PS50252"/>
    </source>
</evidence>
<dbReference type="InterPro" id="IPR046360">
    <property type="entry name" value="T-box_DNA-bd"/>
</dbReference>
<proteinExistence type="predicted"/>
<feature type="region of interest" description="Disordered" evidence="7">
    <location>
        <begin position="50"/>
        <end position="122"/>
    </location>
</feature>
<dbReference type="OrthoDB" id="7442607at2759"/>